<dbReference type="EMBL" id="HG739421">
    <property type="protein sequence ID" value="CDP19045.1"/>
    <property type="molecule type" value="Genomic_DNA"/>
</dbReference>
<comment type="similarity">
    <text evidence="1 4">Belongs to the glycosyl hydrolase 1 family.</text>
</comment>
<dbReference type="Pfam" id="PF00232">
    <property type="entry name" value="Glyco_hydro_1"/>
    <property type="match status" value="1"/>
</dbReference>
<evidence type="ECO:0000256" key="1">
    <source>
        <dbReference type="ARBA" id="ARBA00010838"/>
    </source>
</evidence>
<reference evidence="6" key="1">
    <citation type="journal article" date="2014" name="Science">
        <title>The coffee genome provides insight into the convergent evolution of caffeine biosynthesis.</title>
        <authorList>
            <person name="Denoeud F."/>
            <person name="Carretero-Paulet L."/>
            <person name="Dereeper A."/>
            <person name="Droc G."/>
            <person name="Guyot R."/>
            <person name="Pietrella M."/>
            <person name="Zheng C."/>
            <person name="Alberti A."/>
            <person name="Anthony F."/>
            <person name="Aprea G."/>
            <person name="Aury J.M."/>
            <person name="Bento P."/>
            <person name="Bernard M."/>
            <person name="Bocs S."/>
            <person name="Campa C."/>
            <person name="Cenci A."/>
            <person name="Combes M.C."/>
            <person name="Crouzillat D."/>
            <person name="Da Silva C."/>
            <person name="Daddiego L."/>
            <person name="De Bellis F."/>
            <person name="Dussert S."/>
            <person name="Garsmeur O."/>
            <person name="Gayraud T."/>
            <person name="Guignon V."/>
            <person name="Jahn K."/>
            <person name="Jamilloux V."/>
            <person name="Joet T."/>
            <person name="Labadie K."/>
            <person name="Lan T."/>
            <person name="Leclercq J."/>
            <person name="Lepelley M."/>
            <person name="Leroy T."/>
            <person name="Li L.T."/>
            <person name="Librado P."/>
            <person name="Lopez L."/>
            <person name="Munoz A."/>
            <person name="Noel B."/>
            <person name="Pallavicini A."/>
            <person name="Perrotta G."/>
            <person name="Poncet V."/>
            <person name="Pot D."/>
            <person name="Priyono X."/>
            <person name="Rigoreau M."/>
            <person name="Rouard M."/>
            <person name="Rozas J."/>
            <person name="Tranchant-Dubreuil C."/>
            <person name="VanBuren R."/>
            <person name="Zhang Q."/>
            <person name="Andrade A.C."/>
            <person name="Argout X."/>
            <person name="Bertrand B."/>
            <person name="de Kochko A."/>
            <person name="Graziosi G."/>
            <person name="Henry R.J."/>
            <person name="Jayarama X."/>
            <person name="Ming R."/>
            <person name="Nagai C."/>
            <person name="Rounsley S."/>
            <person name="Sankoff D."/>
            <person name="Giuliano G."/>
            <person name="Albert V.A."/>
            <person name="Wincker P."/>
            <person name="Lashermes P."/>
        </authorList>
    </citation>
    <scope>NUCLEOTIDE SEQUENCE [LARGE SCALE GENOMIC DNA]</scope>
    <source>
        <strain evidence="6">cv. DH200-94</strain>
    </source>
</reference>
<dbReference type="GO" id="GO:0008422">
    <property type="term" value="F:beta-glucosidase activity"/>
    <property type="evidence" value="ECO:0007669"/>
    <property type="project" value="TreeGrafter"/>
</dbReference>
<dbReference type="GO" id="GO:0009821">
    <property type="term" value="P:alkaloid biosynthetic process"/>
    <property type="evidence" value="ECO:0007669"/>
    <property type="project" value="UniProtKB-ARBA"/>
</dbReference>
<protein>
    <recommendedName>
        <fullName evidence="7">Beta-glucosidase 12-like</fullName>
    </recommendedName>
</protein>
<organism evidence="5 6">
    <name type="scientific">Coffea canephora</name>
    <name type="common">Robusta coffee</name>
    <dbReference type="NCBI Taxonomy" id="49390"/>
    <lineage>
        <taxon>Eukaryota</taxon>
        <taxon>Viridiplantae</taxon>
        <taxon>Streptophyta</taxon>
        <taxon>Embryophyta</taxon>
        <taxon>Tracheophyta</taxon>
        <taxon>Spermatophyta</taxon>
        <taxon>Magnoliopsida</taxon>
        <taxon>eudicotyledons</taxon>
        <taxon>Gunneridae</taxon>
        <taxon>Pentapetalae</taxon>
        <taxon>asterids</taxon>
        <taxon>lamiids</taxon>
        <taxon>Gentianales</taxon>
        <taxon>Rubiaceae</taxon>
        <taxon>Ixoroideae</taxon>
        <taxon>Gardenieae complex</taxon>
        <taxon>Bertiereae - Coffeeae clade</taxon>
        <taxon>Coffeeae</taxon>
        <taxon>Coffea</taxon>
    </lineage>
</organism>
<evidence type="ECO:0000256" key="4">
    <source>
        <dbReference type="RuleBase" id="RU003690"/>
    </source>
</evidence>
<dbReference type="PRINTS" id="PR00131">
    <property type="entry name" value="GLHYDRLASE1"/>
</dbReference>
<dbReference type="Gramene" id="CDP19045">
    <property type="protein sequence ID" value="CDP19045"/>
    <property type="gene ID" value="GSCOC_T00012878001"/>
</dbReference>
<keyword evidence="2" id="KW-0378">Hydrolase</keyword>
<dbReference type="PANTHER" id="PTHR10353">
    <property type="entry name" value="GLYCOSYL HYDROLASE"/>
    <property type="match status" value="1"/>
</dbReference>
<dbReference type="GO" id="GO:0005975">
    <property type="term" value="P:carbohydrate metabolic process"/>
    <property type="evidence" value="ECO:0007669"/>
    <property type="project" value="InterPro"/>
</dbReference>
<accession>A0A068VDY6</accession>
<evidence type="ECO:0000313" key="6">
    <source>
        <dbReference type="Proteomes" id="UP000295252"/>
    </source>
</evidence>
<gene>
    <name evidence="5" type="ORF">GSCOC_T00012878001</name>
</gene>
<dbReference type="SUPFAM" id="SSF51445">
    <property type="entry name" value="(Trans)glycosidases"/>
    <property type="match status" value="1"/>
</dbReference>
<evidence type="ECO:0000256" key="2">
    <source>
        <dbReference type="ARBA" id="ARBA00022801"/>
    </source>
</evidence>
<dbReference type="PhylomeDB" id="A0A068VDY6"/>
<evidence type="ECO:0000256" key="3">
    <source>
        <dbReference type="ARBA" id="ARBA00023295"/>
    </source>
</evidence>
<evidence type="ECO:0008006" key="7">
    <source>
        <dbReference type="Google" id="ProtNLM"/>
    </source>
</evidence>
<keyword evidence="3" id="KW-0326">Glycosidase</keyword>
<evidence type="ECO:0000313" key="5">
    <source>
        <dbReference type="EMBL" id="CDP19045.1"/>
    </source>
</evidence>
<dbReference type="InParanoid" id="A0A068VDY6"/>
<dbReference type="OrthoDB" id="65569at2759"/>
<dbReference type="PANTHER" id="PTHR10353:SF137">
    <property type="entry name" value="MYROSINASE 3-RELATED"/>
    <property type="match status" value="1"/>
</dbReference>
<dbReference type="AlphaFoldDB" id="A0A068VDY6"/>
<dbReference type="InterPro" id="IPR017853">
    <property type="entry name" value="GH"/>
</dbReference>
<dbReference type="STRING" id="49390.A0A068VDY6"/>
<dbReference type="InterPro" id="IPR001360">
    <property type="entry name" value="Glyco_hydro_1"/>
</dbReference>
<proteinExistence type="inferred from homology"/>
<keyword evidence="6" id="KW-1185">Reference proteome</keyword>
<dbReference type="OMA" id="WIMLICK"/>
<dbReference type="Gene3D" id="3.20.20.80">
    <property type="entry name" value="Glycosidases"/>
    <property type="match status" value="1"/>
</dbReference>
<dbReference type="Proteomes" id="UP000295252">
    <property type="component" value="Chromosome VIII"/>
</dbReference>
<name>A0A068VDY6_COFCA</name>
<sequence>MCYRFMNPLVYGDYPASMRILVRDRLPKFTPKQSKELIGSYDFLGLNYYTASYAAHVTTPPNKVNLSYSTDPQVNVTASRNGKLIGAQAASSWLHIYPKGIWDLLLYVKTKYKDPIIYITENGVDDVNNPTLPLKQALQDSFRIRYYYQHLQYVRKAIKNGVRVMAYYGWAIIDNFEWSSGYSVHFGINYVDYSTLKRFRKLSSYWFERFLRK</sequence>